<proteinExistence type="predicted"/>
<evidence type="ECO:0000256" key="2">
    <source>
        <dbReference type="ARBA" id="ARBA00022801"/>
    </source>
</evidence>
<dbReference type="Gene3D" id="3.40.50.1470">
    <property type="entry name" value="Peptidyl-tRNA hydrolase"/>
    <property type="match status" value="1"/>
</dbReference>
<reference evidence="5 6" key="1">
    <citation type="submission" date="2023-09" db="EMBL/GenBank/DDBJ databases">
        <title>Pangenome analysis of Batrachochytrium dendrobatidis and related Chytrids.</title>
        <authorList>
            <person name="Yacoub M.N."/>
            <person name="Stajich J.E."/>
            <person name="James T.Y."/>
        </authorList>
    </citation>
    <scope>NUCLEOTIDE SEQUENCE [LARGE SCALE GENOMIC DNA]</scope>
    <source>
        <strain evidence="5 6">JEL0888</strain>
    </source>
</reference>
<evidence type="ECO:0000256" key="3">
    <source>
        <dbReference type="ARBA" id="ARBA00022884"/>
    </source>
</evidence>
<feature type="compositionally biased region" description="Low complexity" evidence="4">
    <location>
        <begin position="187"/>
        <end position="206"/>
    </location>
</feature>
<keyword evidence="2 5" id="KW-0378">Hydrolase</keyword>
<evidence type="ECO:0000313" key="5">
    <source>
        <dbReference type="EMBL" id="KAL2917452.1"/>
    </source>
</evidence>
<sequence>MPQWRLDKAAGGWLSEVTLDSSSPLVAEQLAALAAARPHLSGGRLRRDDPGWSRRVLFLKPRSYMNESGVAVGKALKHLSLKPSDCIIVHDDLEKRLGSVTVKVGGSANGHNGTRSIIGSLRTQDFVRFRVGIGRPEDKSQVAEWVLQPFDSDETRTLRETVVPLFTRCMVAALAVDPVFSDATAASAAALSRGSSRQPSPRTTPKASPPSSPTPDDVRL</sequence>
<protein>
    <submittedName>
        <fullName evidence="5">Peptidyl-tRNA hydrolase protein 1</fullName>
        <ecNumber evidence="5">3.1.1.29</ecNumber>
    </submittedName>
</protein>
<dbReference type="PANTHER" id="PTHR17224:SF1">
    <property type="entry name" value="PEPTIDYL-TRNA HYDROLASE"/>
    <property type="match status" value="1"/>
</dbReference>
<evidence type="ECO:0000256" key="1">
    <source>
        <dbReference type="ARBA" id="ARBA00022555"/>
    </source>
</evidence>
<evidence type="ECO:0000313" key="6">
    <source>
        <dbReference type="Proteomes" id="UP001527925"/>
    </source>
</evidence>
<keyword evidence="1" id="KW-0820">tRNA-binding</keyword>
<comment type="caution">
    <text evidence="5">The sequence shown here is derived from an EMBL/GenBank/DDBJ whole genome shotgun (WGS) entry which is preliminary data.</text>
</comment>
<keyword evidence="6" id="KW-1185">Reference proteome</keyword>
<organism evidence="5 6">
    <name type="scientific">Polyrhizophydium stewartii</name>
    <dbReference type="NCBI Taxonomy" id="2732419"/>
    <lineage>
        <taxon>Eukaryota</taxon>
        <taxon>Fungi</taxon>
        <taxon>Fungi incertae sedis</taxon>
        <taxon>Chytridiomycota</taxon>
        <taxon>Chytridiomycota incertae sedis</taxon>
        <taxon>Chytridiomycetes</taxon>
        <taxon>Rhizophydiales</taxon>
        <taxon>Rhizophydiales incertae sedis</taxon>
        <taxon>Polyrhizophydium</taxon>
    </lineage>
</organism>
<dbReference type="NCBIfam" id="TIGR00447">
    <property type="entry name" value="pth"/>
    <property type="match status" value="1"/>
</dbReference>
<dbReference type="GO" id="GO:0004045">
    <property type="term" value="F:peptidyl-tRNA hydrolase activity"/>
    <property type="evidence" value="ECO:0007669"/>
    <property type="project" value="UniProtKB-EC"/>
</dbReference>
<dbReference type="PANTHER" id="PTHR17224">
    <property type="entry name" value="PEPTIDYL-TRNA HYDROLASE"/>
    <property type="match status" value="1"/>
</dbReference>
<dbReference type="InterPro" id="IPR036416">
    <property type="entry name" value="Pept_tRNA_hydro_sf"/>
</dbReference>
<dbReference type="InterPro" id="IPR001328">
    <property type="entry name" value="Pept_tRNA_hydro"/>
</dbReference>
<accession>A0ABR4ND48</accession>
<dbReference type="Pfam" id="PF01195">
    <property type="entry name" value="Pept_tRNA_hydro"/>
    <property type="match status" value="1"/>
</dbReference>
<dbReference type="Proteomes" id="UP001527925">
    <property type="component" value="Unassembled WGS sequence"/>
</dbReference>
<gene>
    <name evidence="5" type="primary">PTRH1</name>
    <name evidence="5" type="ORF">HK105_203118</name>
</gene>
<dbReference type="SUPFAM" id="SSF53178">
    <property type="entry name" value="Peptidyl-tRNA hydrolase-like"/>
    <property type="match status" value="1"/>
</dbReference>
<feature type="region of interest" description="Disordered" evidence="4">
    <location>
        <begin position="187"/>
        <end position="220"/>
    </location>
</feature>
<evidence type="ECO:0000256" key="4">
    <source>
        <dbReference type="SAM" id="MobiDB-lite"/>
    </source>
</evidence>
<keyword evidence="3" id="KW-0694">RNA-binding</keyword>
<dbReference type="EC" id="3.1.1.29" evidence="5"/>
<dbReference type="EMBL" id="JADGIZ020000011">
    <property type="protein sequence ID" value="KAL2917452.1"/>
    <property type="molecule type" value="Genomic_DNA"/>
</dbReference>
<name>A0ABR4ND48_9FUNG</name>